<dbReference type="GO" id="GO:0005634">
    <property type="term" value="C:nucleus"/>
    <property type="evidence" value="ECO:0007669"/>
    <property type="project" value="TreeGrafter"/>
</dbReference>
<feature type="region of interest" description="Disordered" evidence="1">
    <location>
        <begin position="220"/>
        <end position="250"/>
    </location>
</feature>
<feature type="compositionally biased region" description="Basic and acidic residues" evidence="1">
    <location>
        <begin position="232"/>
        <end position="242"/>
    </location>
</feature>
<feature type="region of interest" description="Disordered" evidence="1">
    <location>
        <begin position="265"/>
        <end position="365"/>
    </location>
</feature>
<evidence type="ECO:0000313" key="4">
    <source>
        <dbReference type="Proteomes" id="UP000324832"/>
    </source>
</evidence>
<feature type="compositionally biased region" description="Low complexity" evidence="1">
    <location>
        <begin position="282"/>
        <end position="304"/>
    </location>
</feature>
<dbReference type="GO" id="GO:0006302">
    <property type="term" value="P:double-strand break repair"/>
    <property type="evidence" value="ECO:0007669"/>
    <property type="project" value="InterPro"/>
</dbReference>
<dbReference type="FunFam" id="2.60.200.20:FF:000061">
    <property type="entry name" value="Zgc:165656 protein"/>
    <property type="match status" value="1"/>
</dbReference>
<dbReference type="EMBL" id="FZQP02000782">
    <property type="protein sequence ID" value="VVC90405.1"/>
    <property type="molecule type" value="Genomic_DNA"/>
</dbReference>
<dbReference type="Gene3D" id="2.60.200.20">
    <property type="match status" value="1"/>
</dbReference>
<dbReference type="GO" id="GO:0008408">
    <property type="term" value="F:3'-5' exonuclease activity"/>
    <property type="evidence" value="ECO:0007669"/>
    <property type="project" value="InterPro"/>
</dbReference>
<dbReference type="GO" id="GO:0035861">
    <property type="term" value="C:site of double-strand break"/>
    <property type="evidence" value="ECO:0007669"/>
    <property type="project" value="TreeGrafter"/>
</dbReference>
<proteinExistence type="predicted"/>
<dbReference type="PANTHER" id="PTHR21315:SF2">
    <property type="entry name" value="APRATAXIN AND PNK-LIKE FACTOR"/>
    <property type="match status" value="1"/>
</dbReference>
<feature type="region of interest" description="Disordered" evidence="1">
    <location>
        <begin position="180"/>
        <end position="208"/>
    </location>
</feature>
<name>A0A5E4PWJ1_9NEOP</name>
<feature type="compositionally biased region" description="Basic and acidic residues" evidence="1">
    <location>
        <begin position="305"/>
        <end position="334"/>
    </location>
</feature>
<dbReference type="GO" id="GO:0003906">
    <property type="term" value="F:DNA-(apurinic or apyrimidinic site) endonuclease activity"/>
    <property type="evidence" value="ECO:0007669"/>
    <property type="project" value="InterPro"/>
</dbReference>
<keyword evidence="4" id="KW-1185">Reference proteome</keyword>
<gene>
    <name evidence="3" type="ORF">LSINAPIS_LOCUS3322</name>
</gene>
<evidence type="ECO:0000256" key="1">
    <source>
        <dbReference type="SAM" id="MobiDB-lite"/>
    </source>
</evidence>
<dbReference type="PANTHER" id="PTHR21315">
    <property type="entry name" value="APRATAXIN AND PNK-LIKE FACTOR-RELATED"/>
    <property type="match status" value="1"/>
</dbReference>
<dbReference type="AlphaFoldDB" id="A0A5E4PWJ1"/>
<dbReference type="InterPro" id="IPR039253">
    <property type="entry name" value="APLF"/>
</dbReference>
<dbReference type="SUPFAM" id="SSF49879">
    <property type="entry name" value="SMAD/FHA domain"/>
    <property type="match status" value="1"/>
</dbReference>
<organism evidence="3 4">
    <name type="scientific">Leptidea sinapis</name>
    <dbReference type="NCBI Taxonomy" id="189913"/>
    <lineage>
        <taxon>Eukaryota</taxon>
        <taxon>Metazoa</taxon>
        <taxon>Ecdysozoa</taxon>
        <taxon>Arthropoda</taxon>
        <taxon>Hexapoda</taxon>
        <taxon>Insecta</taxon>
        <taxon>Pterygota</taxon>
        <taxon>Neoptera</taxon>
        <taxon>Endopterygota</taxon>
        <taxon>Lepidoptera</taxon>
        <taxon>Glossata</taxon>
        <taxon>Ditrysia</taxon>
        <taxon>Papilionoidea</taxon>
        <taxon>Pieridae</taxon>
        <taxon>Dismorphiinae</taxon>
        <taxon>Leptidea</taxon>
    </lineage>
</organism>
<reference evidence="3 4" key="1">
    <citation type="submission" date="2017-07" db="EMBL/GenBank/DDBJ databases">
        <authorList>
            <person name="Talla V."/>
            <person name="Backstrom N."/>
        </authorList>
    </citation>
    <scope>NUCLEOTIDE SEQUENCE [LARGE SCALE GENOMIC DNA]</scope>
</reference>
<feature type="domain" description="PBZ-type" evidence="2">
    <location>
        <begin position="367"/>
        <end position="392"/>
    </location>
</feature>
<dbReference type="Pfam" id="PF10283">
    <property type="entry name" value="zf-CCHH"/>
    <property type="match status" value="1"/>
</dbReference>
<accession>A0A5E4PWJ1</accession>
<dbReference type="InterPro" id="IPR019406">
    <property type="entry name" value="APLF_PBZ"/>
</dbReference>
<feature type="compositionally biased region" description="Low complexity" evidence="1">
    <location>
        <begin position="220"/>
        <end position="231"/>
    </location>
</feature>
<dbReference type="Proteomes" id="UP000324832">
    <property type="component" value="Unassembled WGS sequence"/>
</dbReference>
<evidence type="ECO:0000313" key="3">
    <source>
        <dbReference type="EMBL" id="VVC90405.1"/>
    </source>
</evidence>
<feature type="compositionally biased region" description="Polar residues" evidence="1">
    <location>
        <begin position="351"/>
        <end position="365"/>
    </location>
</feature>
<protein>
    <recommendedName>
        <fullName evidence="2">PBZ-type domain-containing protein</fullName>
    </recommendedName>
</protein>
<sequence>MVMIKLVRTDTTEASKINLGVGIHIFGRGSLLQCDDKRVSRKHGQLEVKERYLSIKALHHNPCFYTKDCNKDVKVLKHNEEIDLDTGDCFGLLPDKYWFEIIVCPESESDIQYKNINTVAPGSLCQTRGLNENNIDNETMYEDNYADTEATKHNDDPGSPSLISSENQLPNIDIAENLQSNMSNKNTTENSFHTTEGNERTSNASENQLPNIIELAKNLESNMSNENSTENSYHRIDEKERTSNASENQLPNIIDVAENLQSNMNNENTTENSFHSTDENESNNNDNVMNANDNESNNTENSNVEESKGTTKRSHSVDEDQPKRIKKEPLEIKQEPQPGPSDHNIEDTSPSKDSTLSPAHKPQQTVRERCYYGANCYRRNPTHLSQFSHPRDSDWGSSDKGICPYGAKCLKPDLRHWALHQHPPGISPPPPRQAVQIQRRDKTIYIYARTVNVYDDYLHAEDSDGSVDLDFDF</sequence>
<dbReference type="InterPro" id="IPR008984">
    <property type="entry name" value="SMAD_FHA_dom_sf"/>
</dbReference>
<evidence type="ECO:0000259" key="2">
    <source>
        <dbReference type="Pfam" id="PF10283"/>
    </source>
</evidence>